<organism evidence="2 3">
    <name type="scientific">Draconibacterium sediminis</name>
    <dbReference type="NCBI Taxonomy" id="1544798"/>
    <lineage>
        <taxon>Bacteria</taxon>
        <taxon>Pseudomonadati</taxon>
        <taxon>Bacteroidota</taxon>
        <taxon>Bacteroidia</taxon>
        <taxon>Marinilabiliales</taxon>
        <taxon>Prolixibacteraceae</taxon>
        <taxon>Draconibacterium</taxon>
    </lineage>
</organism>
<dbReference type="OrthoDB" id="6078026at2"/>
<accession>A0A0D8JBM2</accession>
<evidence type="ECO:0000256" key="1">
    <source>
        <dbReference type="SAM" id="SignalP"/>
    </source>
</evidence>
<dbReference type="STRING" id="1544798.LH29_01935"/>
<dbReference type="EMBL" id="JRHC01000001">
    <property type="protein sequence ID" value="KJF44297.1"/>
    <property type="molecule type" value="Genomic_DNA"/>
</dbReference>
<proteinExistence type="predicted"/>
<gene>
    <name evidence="2" type="ORF">LH29_01935</name>
</gene>
<name>A0A0D8JBM2_9BACT</name>
<dbReference type="AlphaFoldDB" id="A0A0D8JBM2"/>
<keyword evidence="3" id="KW-1185">Reference proteome</keyword>
<keyword evidence="1" id="KW-0732">Signal</keyword>
<dbReference type="Proteomes" id="UP000032544">
    <property type="component" value="Unassembled WGS sequence"/>
</dbReference>
<feature type="signal peptide" evidence="1">
    <location>
        <begin position="1"/>
        <end position="23"/>
    </location>
</feature>
<comment type="caution">
    <text evidence="2">The sequence shown here is derived from an EMBL/GenBank/DDBJ whole genome shotgun (WGS) entry which is preliminary data.</text>
</comment>
<protein>
    <recommendedName>
        <fullName evidence="4">DUF4136 domain-containing protein</fullName>
    </recommendedName>
</protein>
<sequence length="207" mass="23741">MKRKWIVAALISLLFSACVPTMKYTWTKENYTAKSFDNILVLAISQNLEARTVFENTIVKALQEEGFQAENSLKLFPPVVSIDKLSEEGIESKIKASDYDAVIVSSLVDVQSQEVYEYDSFYRPYPYFFPRHIYYGYGYVYRPGYYRQETSFVIESRLFDTAATTKENAIIWSGQSELIDPVSYESGAKDHAYSMVKTLLKSGVLKQ</sequence>
<dbReference type="PROSITE" id="PS51257">
    <property type="entry name" value="PROKAR_LIPOPROTEIN"/>
    <property type="match status" value="1"/>
</dbReference>
<reference evidence="2 3" key="1">
    <citation type="submission" date="2014-09" db="EMBL/GenBank/DDBJ databases">
        <title>Draft Genome Sequence of Draconibacterium sp. JN14CK-3.</title>
        <authorList>
            <person name="Dong C."/>
            <person name="Lai Q."/>
            <person name="Shao Z."/>
        </authorList>
    </citation>
    <scope>NUCLEOTIDE SEQUENCE [LARGE SCALE GENOMIC DNA]</scope>
    <source>
        <strain evidence="2 3">JN14CK-3</strain>
    </source>
</reference>
<evidence type="ECO:0008006" key="4">
    <source>
        <dbReference type="Google" id="ProtNLM"/>
    </source>
</evidence>
<dbReference type="RefSeq" id="WP_045025852.1">
    <property type="nucleotide sequence ID" value="NZ_JRHC01000001.1"/>
</dbReference>
<evidence type="ECO:0000313" key="2">
    <source>
        <dbReference type="EMBL" id="KJF44297.1"/>
    </source>
</evidence>
<feature type="chain" id="PRO_5002331159" description="DUF4136 domain-containing protein" evidence="1">
    <location>
        <begin position="24"/>
        <end position="207"/>
    </location>
</feature>
<evidence type="ECO:0000313" key="3">
    <source>
        <dbReference type="Proteomes" id="UP000032544"/>
    </source>
</evidence>